<protein>
    <submittedName>
        <fullName evidence="2">Helix-turn-helix transcriptional regulator</fullName>
    </submittedName>
</protein>
<dbReference type="GeneID" id="93528359"/>
<dbReference type="CDD" id="cd00093">
    <property type="entry name" value="HTH_XRE"/>
    <property type="match status" value="1"/>
</dbReference>
<dbReference type="RefSeq" id="WP_002986240.1">
    <property type="nucleotide sequence ID" value="NZ_CP068108.1"/>
</dbReference>
<evidence type="ECO:0000259" key="1">
    <source>
        <dbReference type="PROSITE" id="PS50943"/>
    </source>
</evidence>
<gene>
    <name evidence="2" type="ORF">I6I88_11865</name>
</gene>
<dbReference type="Proteomes" id="UP000596202">
    <property type="component" value="Chromosome"/>
</dbReference>
<reference evidence="2 3" key="1">
    <citation type="submission" date="2021-01" db="EMBL/GenBank/DDBJ databases">
        <title>FDA dAtabase for Regulatory Grade micrObial Sequences (FDA-ARGOS): Supporting development and validation of Infectious Disease Dx tests.</title>
        <authorList>
            <person name="Sproer C."/>
            <person name="Gronow S."/>
            <person name="Severitt S."/>
            <person name="Schroder I."/>
            <person name="Tallon L."/>
            <person name="Sadzewicz L."/>
            <person name="Zhao X."/>
            <person name="Boylan J."/>
            <person name="Ott S."/>
            <person name="Bowen H."/>
            <person name="Vavikolanu K."/>
            <person name="Mehta A."/>
            <person name="Aluvathingal J."/>
            <person name="Nadendla S."/>
            <person name="Lowell S."/>
            <person name="Myers T."/>
            <person name="Yan Y."/>
            <person name="Sichtig H."/>
        </authorList>
    </citation>
    <scope>NUCLEOTIDE SEQUENCE [LARGE SCALE GENOMIC DNA]</scope>
    <source>
        <strain evidence="2 3">FDAARGOS_1131</strain>
    </source>
</reference>
<dbReference type="SUPFAM" id="SSF47413">
    <property type="entry name" value="lambda repressor-like DNA-binding domains"/>
    <property type="match status" value="1"/>
</dbReference>
<name>A0A9Q6ZAR0_MYROD</name>
<dbReference type="InterPro" id="IPR001387">
    <property type="entry name" value="Cro/C1-type_HTH"/>
</dbReference>
<dbReference type="GO" id="GO:0003677">
    <property type="term" value="F:DNA binding"/>
    <property type="evidence" value="ECO:0007669"/>
    <property type="project" value="InterPro"/>
</dbReference>
<feature type="domain" description="HTH cro/C1-type" evidence="1">
    <location>
        <begin position="14"/>
        <end position="69"/>
    </location>
</feature>
<proteinExistence type="predicted"/>
<sequence>MEEKTIIENPAERIKMIAKAMGITVRDLSNKLGYKTQSTLSSIIYGKTSSITVTFAENAVKHCPEINYLFLTKGELPVLIVDNSILQLQKQMLGVADEITNQQILAKLDVIAKTQIRILKEIEELKKTNKPLD</sequence>
<dbReference type="EMBL" id="CP068108">
    <property type="protein sequence ID" value="QQT98910.1"/>
    <property type="molecule type" value="Genomic_DNA"/>
</dbReference>
<dbReference type="InterPro" id="IPR010982">
    <property type="entry name" value="Lambda_DNA-bd_dom_sf"/>
</dbReference>
<evidence type="ECO:0000313" key="2">
    <source>
        <dbReference type="EMBL" id="QQT98910.1"/>
    </source>
</evidence>
<accession>A0A9Q6ZAR0</accession>
<dbReference type="PROSITE" id="PS50943">
    <property type="entry name" value="HTH_CROC1"/>
    <property type="match status" value="1"/>
</dbReference>
<dbReference type="AlphaFoldDB" id="A0A9Q6ZAR0"/>
<dbReference type="OrthoDB" id="1446231at2"/>
<organism evidence="2 3">
    <name type="scientific">Myroides odoratus</name>
    <name type="common">Flavobacterium odoratum</name>
    <dbReference type="NCBI Taxonomy" id="256"/>
    <lineage>
        <taxon>Bacteria</taxon>
        <taxon>Pseudomonadati</taxon>
        <taxon>Bacteroidota</taxon>
        <taxon>Flavobacteriia</taxon>
        <taxon>Flavobacteriales</taxon>
        <taxon>Flavobacteriaceae</taxon>
        <taxon>Myroides</taxon>
    </lineage>
</organism>
<evidence type="ECO:0000313" key="3">
    <source>
        <dbReference type="Proteomes" id="UP000596202"/>
    </source>
</evidence>